<organism evidence="1">
    <name type="scientific">viral metagenome</name>
    <dbReference type="NCBI Taxonomy" id="1070528"/>
    <lineage>
        <taxon>unclassified sequences</taxon>
        <taxon>metagenomes</taxon>
        <taxon>organismal metagenomes</taxon>
    </lineage>
</organism>
<dbReference type="AlphaFoldDB" id="A0A6C0HQ39"/>
<evidence type="ECO:0000313" key="1">
    <source>
        <dbReference type="EMBL" id="QHT82467.1"/>
    </source>
</evidence>
<dbReference type="EMBL" id="MN740001">
    <property type="protein sequence ID" value="QHT82467.1"/>
    <property type="molecule type" value="Genomic_DNA"/>
</dbReference>
<accession>A0A6C0HQ39</accession>
<sequence length="123" mass="14023">MTVSKKSSVYAVSEVSSIQPDKNIHKITDELLKIQVDIMIGIKEYTRASTNFIASSKNLHFKHLNIYNNDNIKNMLELISAFNQNIIEHCALVEISYDYNIAGNNLLSRMKDITIDCDKLCKI</sequence>
<proteinExistence type="predicted"/>
<reference evidence="1" key="1">
    <citation type="journal article" date="2020" name="Nature">
        <title>Giant virus diversity and host interactions through global metagenomics.</title>
        <authorList>
            <person name="Schulz F."/>
            <person name="Roux S."/>
            <person name="Paez-Espino D."/>
            <person name="Jungbluth S."/>
            <person name="Walsh D.A."/>
            <person name="Denef V.J."/>
            <person name="McMahon K.D."/>
            <person name="Konstantinidis K.T."/>
            <person name="Eloe-Fadrosh E.A."/>
            <person name="Kyrpides N.C."/>
            <person name="Woyke T."/>
        </authorList>
    </citation>
    <scope>NUCLEOTIDE SEQUENCE</scope>
    <source>
        <strain evidence="1">GVMAG-M-3300023184-161</strain>
    </source>
</reference>
<protein>
    <submittedName>
        <fullName evidence="1">Uncharacterized protein</fullName>
    </submittedName>
</protein>
<name>A0A6C0HQ39_9ZZZZ</name>